<evidence type="ECO:0000259" key="7">
    <source>
        <dbReference type="Pfam" id="PF00892"/>
    </source>
</evidence>
<feature type="transmembrane region" description="Helical" evidence="6">
    <location>
        <begin position="146"/>
        <end position="164"/>
    </location>
</feature>
<feature type="domain" description="EamA" evidence="7">
    <location>
        <begin position="27"/>
        <end position="161"/>
    </location>
</feature>
<keyword evidence="4 6" id="KW-1133">Transmembrane helix</keyword>
<evidence type="ECO:0000313" key="8">
    <source>
        <dbReference type="EMBL" id="BCG26100.1"/>
    </source>
</evidence>
<feature type="transmembrane region" description="Helical" evidence="6">
    <location>
        <begin position="301"/>
        <end position="323"/>
    </location>
</feature>
<evidence type="ECO:0000256" key="2">
    <source>
        <dbReference type="ARBA" id="ARBA00007362"/>
    </source>
</evidence>
<evidence type="ECO:0000313" key="9">
    <source>
        <dbReference type="EMBL" id="GJN51169.1"/>
    </source>
</evidence>
<accession>A0A6J4E910</accession>
<sequence length="334" mass="36116">MSGPPPCRPGYFRFEVFMHISSGRWLYGLFLALVTAVLWGILPIKLKEVLKVMDPVTVTWFRLLVSGSLLFVWLAATRRLPRFKPLGRKGGGLVALAIAGLLGNYVLYLIGLKMLSPGTTQLVIQVAPILFLIGSLFIFKESFSLGQALGLAVLVLGFGLFFNQRLDELLTSLGTYTTGVLIVLAAAFVWTFYGLAQKQLLTVWNSMQVMMVIYLGCAALLTPWVAPLEALQLSPLQGWLLLACCLNTLVAYGAFAEALAHWEASRVSATLAITPLVTFASVALAASLWPDHVVPEQLNGIAYGGALLVVLGSALTALAPSLVRGWKARQARAL</sequence>
<evidence type="ECO:0000256" key="5">
    <source>
        <dbReference type="ARBA" id="ARBA00023136"/>
    </source>
</evidence>
<dbReference type="Proteomes" id="UP001054892">
    <property type="component" value="Unassembled WGS sequence"/>
</dbReference>
<feature type="transmembrane region" description="Helical" evidence="6">
    <location>
        <begin position="122"/>
        <end position="139"/>
    </location>
</feature>
<feature type="transmembrane region" description="Helical" evidence="6">
    <location>
        <begin position="208"/>
        <end position="226"/>
    </location>
</feature>
<dbReference type="SUPFAM" id="SSF103481">
    <property type="entry name" value="Multidrug resistance efflux transporter EmrE"/>
    <property type="match status" value="1"/>
</dbReference>
<dbReference type="Pfam" id="PF00892">
    <property type="entry name" value="EamA"/>
    <property type="match status" value="2"/>
</dbReference>
<feature type="transmembrane region" description="Helical" evidence="6">
    <location>
        <begin position="25"/>
        <end position="46"/>
    </location>
</feature>
<protein>
    <submittedName>
        <fullName evidence="8">Membrane protein</fullName>
    </submittedName>
</protein>
<name>A0A6J4E910_9PSED</name>
<evidence type="ECO:0000313" key="10">
    <source>
        <dbReference type="Proteomes" id="UP000509383"/>
    </source>
</evidence>
<evidence type="ECO:0000256" key="4">
    <source>
        <dbReference type="ARBA" id="ARBA00022989"/>
    </source>
</evidence>
<dbReference type="EMBL" id="BQKM01000001">
    <property type="protein sequence ID" value="GJN51169.1"/>
    <property type="molecule type" value="Genomic_DNA"/>
</dbReference>
<keyword evidence="5 6" id="KW-0472">Membrane</keyword>
<evidence type="ECO:0000256" key="1">
    <source>
        <dbReference type="ARBA" id="ARBA00004141"/>
    </source>
</evidence>
<reference evidence="8 10" key="1">
    <citation type="submission" date="2020-05" db="EMBL/GenBank/DDBJ databases">
        <title>Characterization of novel class B3 metallo-beta-lactamase from novel Pseudomonas species.</title>
        <authorList>
            <person name="Yamada K."/>
            <person name="Aoki K."/>
            <person name="Ishii Y."/>
        </authorList>
    </citation>
    <scope>NUCLEOTIDE SEQUENCE [LARGE SCALE GENOMIC DNA]</scope>
    <source>
        <strain evidence="8 10">TUM18999</strain>
        <strain evidence="9 11">TUM20286</strain>
    </source>
</reference>
<keyword evidence="11" id="KW-1185">Reference proteome</keyword>
<feature type="transmembrane region" description="Helical" evidence="6">
    <location>
        <begin position="267"/>
        <end position="289"/>
    </location>
</feature>
<dbReference type="AlphaFoldDB" id="A0A6J4E910"/>
<dbReference type="KEGG" id="ptw:TUM18999_42910"/>
<feature type="transmembrane region" description="Helical" evidence="6">
    <location>
        <begin position="176"/>
        <end position="196"/>
    </location>
</feature>
<proteinExistence type="inferred from homology"/>
<feature type="domain" description="EamA" evidence="7">
    <location>
        <begin position="178"/>
        <end position="316"/>
    </location>
</feature>
<feature type="transmembrane region" description="Helical" evidence="6">
    <location>
        <begin position="238"/>
        <end position="255"/>
    </location>
</feature>
<evidence type="ECO:0000313" key="11">
    <source>
        <dbReference type="Proteomes" id="UP001054892"/>
    </source>
</evidence>
<dbReference type="InterPro" id="IPR037185">
    <property type="entry name" value="EmrE-like"/>
</dbReference>
<feature type="transmembrane region" description="Helical" evidence="6">
    <location>
        <begin position="58"/>
        <end position="78"/>
    </location>
</feature>
<gene>
    <name evidence="8" type="ORF">TUM18999_42910</name>
    <name evidence="9" type="ORF">TUM20286_09210</name>
</gene>
<dbReference type="Proteomes" id="UP000509383">
    <property type="component" value="Chromosome"/>
</dbReference>
<dbReference type="InterPro" id="IPR050638">
    <property type="entry name" value="AA-Vitamin_Transporters"/>
</dbReference>
<evidence type="ECO:0000256" key="3">
    <source>
        <dbReference type="ARBA" id="ARBA00022692"/>
    </source>
</evidence>
<dbReference type="EMBL" id="AP023189">
    <property type="protein sequence ID" value="BCG26100.1"/>
    <property type="molecule type" value="Genomic_DNA"/>
</dbReference>
<evidence type="ECO:0000256" key="6">
    <source>
        <dbReference type="SAM" id="Phobius"/>
    </source>
</evidence>
<keyword evidence="3 6" id="KW-0812">Transmembrane</keyword>
<dbReference type="GO" id="GO:0016020">
    <property type="term" value="C:membrane"/>
    <property type="evidence" value="ECO:0007669"/>
    <property type="project" value="UniProtKB-SubCell"/>
</dbReference>
<dbReference type="InterPro" id="IPR000620">
    <property type="entry name" value="EamA_dom"/>
</dbReference>
<dbReference type="PANTHER" id="PTHR32322">
    <property type="entry name" value="INNER MEMBRANE TRANSPORTER"/>
    <property type="match status" value="1"/>
</dbReference>
<dbReference type="PANTHER" id="PTHR32322:SF2">
    <property type="entry name" value="EAMA DOMAIN-CONTAINING PROTEIN"/>
    <property type="match status" value="1"/>
</dbReference>
<organism evidence="8 10">
    <name type="scientific">Pseudomonas tohonis</name>
    <dbReference type="NCBI Taxonomy" id="2725477"/>
    <lineage>
        <taxon>Bacteria</taxon>
        <taxon>Pseudomonadati</taxon>
        <taxon>Pseudomonadota</taxon>
        <taxon>Gammaproteobacteria</taxon>
        <taxon>Pseudomonadales</taxon>
        <taxon>Pseudomonadaceae</taxon>
        <taxon>Pseudomonas</taxon>
    </lineage>
</organism>
<comment type="subcellular location">
    <subcellularLocation>
        <location evidence="1">Membrane</location>
        <topology evidence="1">Multi-pass membrane protein</topology>
    </subcellularLocation>
</comment>
<comment type="similarity">
    <text evidence="2">Belongs to the EamA transporter family.</text>
</comment>
<feature type="transmembrane region" description="Helical" evidence="6">
    <location>
        <begin position="90"/>
        <end position="110"/>
    </location>
</feature>